<sequence>MIGTARDFEGLRSRRLPHCDALFCETGITGTFDADADVLDA</sequence>
<gene>
    <name evidence="1" type="ORF">ACFYNQ_29860</name>
</gene>
<name>A0ABW6M9D9_9ACTN</name>
<dbReference type="EMBL" id="JBIAHM010000011">
    <property type="protein sequence ID" value="MFE9602756.1"/>
    <property type="molecule type" value="Genomic_DNA"/>
</dbReference>
<reference evidence="1 2" key="1">
    <citation type="submission" date="2024-10" db="EMBL/GenBank/DDBJ databases">
        <title>The Natural Products Discovery Center: Release of the First 8490 Sequenced Strains for Exploring Actinobacteria Biosynthetic Diversity.</title>
        <authorList>
            <person name="Kalkreuter E."/>
            <person name="Kautsar S.A."/>
            <person name="Yang D."/>
            <person name="Bader C.D."/>
            <person name="Teijaro C.N."/>
            <person name="Fluegel L."/>
            <person name="Davis C.M."/>
            <person name="Simpson J.R."/>
            <person name="Lauterbach L."/>
            <person name="Steele A.D."/>
            <person name="Gui C."/>
            <person name="Meng S."/>
            <person name="Li G."/>
            <person name="Viehrig K."/>
            <person name="Ye F."/>
            <person name="Su P."/>
            <person name="Kiefer A.F."/>
            <person name="Nichols A."/>
            <person name="Cepeda A.J."/>
            <person name="Yan W."/>
            <person name="Fan B."/>
            <person name="Jiang Y."/>
            <person name="Adhikari A."/>
            <person name="Zheng C.-J."/>
            <person name="Schuster L."/>
            <person name="Cowan T.M."/>
            <person name="Smanski M.J."/>
            <person name="Chevrette M.G."/>
            <person name="De Carvalho L.P.S."/>
            <person name="Shen B."/>
        </authorList>
    </citation>
    <scope>NUCLEOTIDE SEQUENCE [LARGE SCALE GENOMIC DNA]</scope>
    <source>
        <strain evidence="1 2">NPDC006488</strain>
    </source>
</reference>
<evidence type="ECO:0000313" key="2">
    <source>
        <dbReference type="Proteomes" id="UP001601303"/>
    </source>
</evidence>
<organism evidence="1 2">
    <name type="scientific">Streptomyces hokutonensis</name>
    <dbReference type="NCBI Taxonomy" id="1306990"/>
    <lineage>
        <taxon>Bacteria</taxon>
        <taxon>Bacillati</taxon>
        <taxon>Actinomycetota</taxon>
        <taxon>Actinomycetes</taxon>
        <taxon>Kitasatosporales</taxon>
        <taxon>Streptomycetaceae</taxon>
        <taxon>Streptomyces</taxon>
    </lineage>
</organism>
<evidence type="ECO:0000313" key="1">
    <source>
        <dbReference type="EMBL" id="MFE9602756.1"/>
    </source>
</evidence>
<proteinExistence type="predicted"/>
<accession>A0ABW6M9D9</accession>
<keyword evidence="2" id="KW-1185">Reference proteome</keyword>
<dbReference type="RefSeq" id="WP_388110859.1">
    <property type="nucleotide sequence ID" value="NZ_JBIAHM010000011.1"/>
</dbReference>
<dbReference type="Proteomes" id="UP001601303">
    <property type="component" value="Unassembled WGS sequence"/>
</dbReference>
<protein>
    <submittedName>
        <fullName evidence="1">Uncharacterized protein</fullName>
    </submittedName>
</protein>
<comment type="caution">
    <text evidence="1">The sequence shown here is derived from an EMBL/GenBank/DDBJ whole genome shotgun (WGS) entry which is preliminary data.</text>
</comment>